<dbReference type="Gene3D" id="3.10.50.10">
    <property type="match status" value="1"/>
</dbReference>
<dbReference type="InterPro" id="IPR001223">
    <property type="entry name" value="Glyco_hydro18_cat"/>
</dbReference>
<name>A0A0G0NPY2_9BACT</name>
<sequence>MINKSPKTTREHLLSRFLRGNESTHTSLSPKRTGFDKVLITRVKNKKNQLHKIIPPKPAKKTSKIKSELISLKKSISSLPELKKRSSIKRRSLRSTAKYLLFVLEPHWQYFYSGSRSIGLWVKNSSLILWRSKRGKIILVQVGVIGVLAALLVWQIKPAMPLPKPTYAQTESADLVNENLGVRRYLPTAREYIPPTAFEPVSILAEKVPLSAWIAPWNIAEQQSSLRKYSSISAFWLTLNENGYDVDAKGNWEPWIQATQNLDPEQITKWLSISGDPDYVFKALTDADLENKLIENLTSNVQKWSFDGIDIDFEGLGASNKDVFSIFIKHLAEKFHSIGKRVSVTVEVRLDDPPMDWPSLAQYADEIRPMFYDYHSRNTGYPGPVAPIGWISEKMTIIKKDIPMEKVVPALGNYGYDWQKSTDPLTPDQYHGIGLSFEKAVNLAVEKNQQISRAKGNDPRGYDIGDAPHFSYLDETNNEHHVWFEDKISLTAKANLIAQYLPKSIIFWNVGSLGDTLYWQAEDFNSATIESTTPAEAEKNLDATGTNDASLNTQETNTNENTDNADIPPEQTILPAPTRYPEVN</sequence>
<evidence type="ECO:0000256" key="1">
    <source>
        <dbReference type="ARBA" id="ARBA00022801"/>
    </source>
</evidence>
<dbReference type="InterPro" id="IPR001579">
    <property type="entry name" value="Glyco_hydro_18_chit_AS"/>
</dbReference>
<dbReference type="Pfam" id="PF00704">
    <property type="entry name" value="Glyco_hydro_18"/>
    <property type="match status" value="1"/>
</dbReference>
<dbReference type="PANTHER" id="PTHR46066:SF2">
    <property type="entry name" value="CHITINASE DOMAIN-CONTAINING PROTEIN 1"/>
    <property type="match status" value="1"/>
</dbReference>
<evidence type="ECO:0000256" key="2">
    <source>
        <dbReference type="ARBA" id="ARBA00023295"/>
    </source>
</evidence>
<keyword evidence="6" id="KW-0812">Transmembrane</keyword>
<reference evidence="8 9" key="1">
    <citation type="journal article" date="2015" name="Nature">
        <title>rRNA introns, odd ribosomes, and small enigmatic genomes across a large radiation of phyla.</title>
        <authorList>
            <person name="Brown C.T."/>
            <person name="Hug L.A."/>
            <person name="Thomas B.C."/>
            <person name="Sharon I."/>
            <person name="Castelle C.J."/>
            <person name="Singh A."/>
            <person name="Wilkins M.J."/>
            <person name="Williams K.H."/>
            <person name="Banfield J.F."/>
        </authorList>
    </citation>
    <scope>NUCLEOTIDE SEQUENCE [LARGE SCALE GENOMIC DNA]</scope>
</reference>
<dbReference type="PROSITE" id="PS01095">
    <property type="entry name" value="GH18_1"/>
    <property type="match status" value="1"/>
</dbReference>
<dbReference type="GO" id="GO:0008061">
    <property type="term" value="F:chitin binding"/>
    <property type="evidence" value="ECO:0007669"/>
    <property type="project" value="InterPro"/>
</dbReference>
<dbReference type="AlphaFoldDB" id="A0A0G0NPY2"/>
<dbReference type="SUPFAM" id="SSF51445">
    <property type="entry name" value="(Trans)glycosidases"/>
    <property type="match status" value="1"/>
</dbReference>
<protein>
    <submittedName>
        <fullName evidence="8">Glycoside hydrolase family 18</fullName>
    </submittedName>
</protein>
<keyword evidence="6" id="KW-1133">Transmembrane helix</keyword>
<keyword evidence="6" id="KW-0472">Membrane</keyword>
<comment type="similarity">
    <text evidence="4">Belongs to the glycosyl hydrolase 18 family.</text>
</comment>
<evidence type="ECO:0000256" key="4">
    <source>
        <dbReference type="RuleBase" id="RU004453"/>
    </source>
</evidence>
<evidence type="ECO:0000256" key="3">
    <source>
        <dbReference type="RuleBase" id="RU000489"/>
    </source>
</evidence>
<evidence type="ECO:0000256" key="6">
    <source>
        <dbReference type="SAM" id="Phobius"/>
    </source>
</evidence>
<accession>A0A0G0NPY2</accession>
<comment type="caution">
    <text evidence="8">The sequence shown here is derived from an EMBL/GenBank/DDBJ whole genome shotgun (WGS) entry which is preliminary data.</text>
</comment>
<dbReference type="EMBL" id="LBVO01000043">
    <property type="protein sequence ID" value="KKQ87964.1"/>
    <property type="molecule type" value="Genomic_DNA"/>
</dbReference>
<organism evidence="8 9">
    <name type="scientific">Berkelbacteria bacterium GW2011_GWA2_38_9</name>
    <dbReference type="NCBI Taxonomy" id="1618334"/>
    <lineage>
        <taxon>Bacteria</taxon>
        <taxon>Candidatus Berkelbacteria</taxon>
    </lineage>
</organism>
<evidence type="ECO:0000256" key="5">
    <source>
        <dbReference type="SAM" id="MobiDB-lite"/>
    </source>
</evidence>
<dbReference type="PANTHER" id="PTHR46066">
    <property type="entry name" value="CHITINASE DOMAIN-CONTAINING PROTEIN 1 FAMILY MEMBER"/>
    <property type="match status" value="1"/>
</dbReference>
<feature type="region of interest" description="Disordered" evidence="5">
    <location>
        <begin position="530"/>
        <end position="584"/>
    </location>
</feature>
<feature type="compositionally biased region" description="Low complexity" evidence="5">
    <location>
        <begin position="552"/>
        <end position="562"/>
    </location>
</feature>
<evidence type="ECO:0000313" key="8">
    <source>
        <dbReference type="EMBL" id="KKQ87964.1"/>
    </source>
</evidence>
<dbReference type="PROSITE" id="PS51910">
    <property type="entry name" value="GH18_2"/>
    <property type="match status" value="1"/>
</dbReference>
<feature type="domain" description="GH18" evidence="7">
    <location>
        <begin position="207"/>
        <end position="524"/>
    </location>
</feature>
<dbReference type="Gene3D" id="3.20.20.80">
    <property type="entry name" value="Glycosidases"/>
    <property type="match status" value="1"/>
</dbReference>
<dbReference type="GO" id="GO:0005975">
    <property type="term" value="P:carbohydrate metabolic process"/>
    <property type="evidence" value="ECO:0007669"/>
    <property type="project" value="InterPro"/>
</dbReference>
<proteinExistence type="inferred from homology"/>
<dbReference type="InterPro" id="IPR017853">
    <property type="entry name" value="GH"/>
</dbReference>
<keyword evidence="2 3" id="KW-0326">Glycosidase</keyword>
<keyword evidence="1 3" id="KW-0378">Hydrolase</keyword>
<dbReference type="GO" id="GO:0004553">
    <property type="term" value="F:hydrolase activity, hydrolyzing O-glycosyl compounds"/>
    <property type="evidence" value="ECO:0007669"/>
    <property type="project" value="InterPro"/>
</dbReference>
<evidence type="ECO:0000313" key="9">
    <source>
        <dbReference type="Proteomes" id="UP000033934"/>
    </source>
</evidence>
<dbReference type="SMART" id="SM00636">
    <property type="entry name" value="Glyco_18"/>
    <property type="match status" value="1"/>
</dbReference>
<dbReference type="InterPro" id="IPR011583">
    <property type="entry name" value="Chitinase_II/V-like_cat"/>
</dbReference>
<dbReference type="InterPro" id="IPR029070">
    <property type="entry name" value="Chitinase_insertion_sf"/>
</dbReference>
<gene>
    <name evidence="8" type="ORF">UT11_C0043G0002</name>
</gene>
<feature type="transmembrane region" description="Helical" evidence="6">
    <location>
        <begin position="137"/>
        <end position="156"/>
    </location>
</feature>
<evidence type="ECO:0000259" key="7">
    <source>
        <dbReference type="PROSITE" id="PS51910"/>
    </source>
</evidence>
<dbReference type="Proteomes" id="UP000033934">
    <property type="component" value="Unassembled WGS sequence"/>
</dbReference>